<feature type="region of interest" description="Disordered" evidence="1">
    <location>
        <begin position="221"/>
        <end position="240"/>
    </location>
</feature>
<sequence>MDLDSLNDSPRAHNHTPRTHDWDWANLCQHPLRDFETVKNSYELAMSHFKDFQDILYGKKCFVLQNPENKNLTWGSAANNLLSQSLQRKGPRVVGQSEDFRDPACPDWIKTVQGLKAGVFQSYESDEGGIVYRGDLKGCQVEISVTEMALLNTFSMENPSVPSIRDQRMELEIRRTFLESFQDLARRVKDSYTMILDSNTAMEQSCKDLELDIQVGTEIPKYRNNSKSNPHLENHHDGLAPNDEIVDLTQEDRQSPIIETQLFQANDVVAMEVAHSSADSLQQSEADMEHSLRSTPTQVVTKDENLTMSCPPSEVELASSDLHPATESLDTNRNPSTPRSQRSSTPISTKDRQIKRNEMEKRQAVPFVQDLLSQGLNFQQIRERYKVKFGIWRTAASLACYHSQNKHKHHLVFRISPSRLREIVCKDTRS</sequence>
<feature type="region of interest" description="Disordered" evidence="1">
    <location>
        <begin position="279"/>
        <end position="356"/>
    </location>
</feature>
<gene>
    <name evidence="2" type="ORF">N7494_000281</name>
</gene>
<dbReference type="AlphaFoldDB" id="A0AAD6GJP6"/>
<feature type="compositionally biased region" description="Polar residues" evidence="1">
    <location>
        <begin position="293"/>
        <end position="310"/>
    </location>
</feature>
<organism evidence="2 3">
    <name type="scientific">Penicillium frequentans</name>
    <dbReference type="NCBI Taxonomy" id="3151616"/>
    <lineage>
        <taxon>Eukaryota</taxon>
        <taxon>Fungi</taxon>
        <taxon>Dikarya</taxon>
        <taxon>Ascomycota</taxon>
        <taxon>Pezizomycotina</taxon>
        <taxon>Eurotiomycetes</taxon>
        <taxon>Eurotiomycetidae</taxon>
        <taxon>Eurotiales</taxon>
        <taxon>Aspergillaceae</taxon>
        <taxon>Penicillium</taxon>
    </lineage>
</organism>
<evidence type="ECO:0000313" key="2">
    <source>
        <dbReference type="EMBL" id="KAJ5556366.1"/>
    </source>
</evidence>
<dbReference type="Proteomes" id="UP001220324">
    <property type="component" value="Unassembled WGS sequence"/>
</dbReference>
<accession>A0AAD6GJP6</accession>
<dbReference type="EMBL" id="JAQIZZ010000001">
    <property type="protein sequence ID" value="KAJ5556366.1"/>
    <property type="molecule type" value="Genomic_DNA"/>
</dbReference>
<keyword evidence="3" id="KW-1185">Reference proteome</keyword>
<reference evidence="2 3" key="1">
    <citation type="journal article" date="2023" name="IMA Fungus">
        <title>Comparative genomic study of the Penicillium genus elucidates a diverse pangenome and 15 lateral gene transfer events.</title>
        <authorList>
            <person name="Petersen C."/>
            <person name="Sorensen T."/>
            <person name="Nielsen M.R."/>
            <person name="Sondergaard T.E."/>
            <person name="Sorensen J.L."/>
            <person name="Fitzpatrick D.A."/>
            <person name="Frisvad J.C."/>
            <person name="Nielsen K.L."/>
        </authorList>
    </citation>
    <scope>NUCLEOTIDE SEQUENCE [LARGE SCALE GENOMIC DNA]</scope>
    <source>
        <strain evidence="2 3">IBT 35679</strain>
    </source>
</reference>
<evidence type="ECO:0000313" key="3">
    <source>
        <dbReference type="Proteomes" id="UP001220324"/>
    </source>
</evidence>
<comment type="caution">
    <text evidence="2">The sequence shown here is derived from an EMBL/GenBank/DDBJ whole genome shotgun (WGS) entry which is preliminary data.</text>
</comment>
<protein>
    <submittedName>
        <fullName evidence="2">Uncharacterized protein</fullName>
    </submittedName>
</protein>
<feature type="compositionally biased region" description="Low complexity" evidence="1">
    <location>
        <begin position="333"/>
        <end position="348"/>
    </location>
</feature>
<name>A0AAD6GJP6_9EURO</name>
<proteinExistence type="predicted"/>
<evidence type="ECO:0000256" key="1">
    <source>
        <dbReference type="SAM" id="MobiDB-lite"/>
    </source>
</evidence>